<feature type="active site" description="Proton donor" evidence="14">
    <location>
        <position position="143"/>
    </location>
</feature>
<evidence type="ECO:0000256" key="6">
    <source>
        <dbReference type="ARBA" id="ARBA00022605"/>
    </source>
</evidence>
<dbReference type="FunFam" id="1.10.150.210:FF:000001">
    <property type="entry name" value="Phosphoserine phosphatase"/>
    <property type="match status" value="1"/>
</dbReference>
<dbReference type="PANTHER" id="PTHR43344:SF2">
    <property type="entry name" value="PHOSPHOSERINE PHOSPHATASE"/>
    <property type="match status" value="1"/>
</dbReference>
<dbReference type="SFLD" id="SFLDG01137">
    <property type="entry name" value="C1.6.1:_Phosphoserine_Phosphat"/>
    <property type="match status" value="1"/>
</dbReference>
<sequence length="341" mass="38076">MYATSKETVDTSLIDTLSTQTFTQILHREETLFWHPDDSTLIAKQQTDKSKQSRLVLAAASLHFDSLANMFVALGIHKQTLQIELNKYHQIYDKTVINVSCELPETLQWRERIAEVSRQYFMDIFVQEDVNIESKGLVVFDMDSTLIEMECIDEIASLAGVGEEVAEVTEKAMRGEIEFSESLHHRVKCLEGVSLDALLNIRQRLPFMPGFTLLIQELKKHDWKIAIASGGFTYFADHIKQQFGFDYAFSNTLELVGERLSGRVSGDIVDAQAKADILEKLATNNNIQLKHTIAVGDGANDLLMMAKAGAGIAFKAKPKVEAQAANAIRFSGLEGVLYLLG</sequence>
<keyword evidence="7" id="KW-0479">Metal-binding</keyword>
<organism evidence="15 16">
    <name type="scientific">Brumicola blandensis</name>
    <dbReference type="NCBI Taxonomy" id="3075611"/>
    <lineage>
        <taxon>Bacteria</taxon>
        <taxon>Pseudomonadati</taxon>
        <taxon>Pseudomonadota</taxon>
        <taxon>Gammaproteobacteria</taxon>
        <taxon>Alteromonadales</taxon>
        <taxon>Alteromonadaceae</taxon>
        <taxon>Brumicola</taxon>
    </lineage>
</organism>
<dbReference type="GO" id="GO:0036424">
    <property type="term" value="F:L-phosphoserine phosphatase activity"/>
    <property type="evidence" value="ECO:0007669"/>
    <property type="project" value="InterPro"/>
</dbReference>
<comment type="caution">
    <text evidence="15">The sequence shown here is derived from an EMBL/GenBank/DDBJ whole genome shotgun (WGS) entry which is preliminary data.</text>
</comment>
<keyword evidence="16" id="KW-1185">Reference proteome</keyword>
<dbReference type="SFLD" id="SFLDS00003">
    <property type="entry name" value="Haloacid_Dehalogenase"/>
    <property type="match status" value="1"/>
</dbReference>
<keyword evidence="6" id="KW-0028">Amino-acid biosynthesis</keyword>
<dbReference type="GO" id="GO:0005737">
    <property type="term" value="C:cytoplasm"/>
    <property type="evidence" value="ECO:0007669"/>
    <property type="project" value="TreeGrafter"/>
</dbReference>
<dbReference type="GO" id="GO:0006564">
    <property type="term" value="P:L-serine biosynthetic process"/>
    <property type="evidence" value="ECO:0007669"/>
    <property type="project" value="UniProtKB-KW"/>
</dbReference>
<dbReference type="Gene3D" id="1.10.150.210">
    <property type="entry name" value="Phosphoserine phosphatase, domain 2"/>
    <property type="match status" value="1"/>
</dbReference>
<gene>
    <name evidence="15" type="primary">serB</name>
    <name evidence="15" type="ORF">RM544_15355</name>
</gene>
<dbReference type="InterPro" id="IPR004469">
    <property type="entry name" value="PSP"/>
</dbReference>
<dbReference type="CDD" id="cd07500">
    <property type="entry name" value="HAD_PSP"/>
    <property type="match status" value="1"/>
</dbReference>
<reference evidence="15 16" key="1">
    <citation type="submission" date="2023-09" db="EMBL/GenBank/DDBJ databases">
        <authorList>
            <person name="Rey-Velasco X."/>
        </authorList>
    </citation>
    <scope>NUCLEOTIDE SEQUENCE [LARGE SCALE GENOMIC DNA]</scope>
    <source>
        <strain evidence="15 16">W409</strain>
    </source>
</reference>
<dbReference type="InterPro" id="IPR050582">
    <property type="entry name" value="HAD-like_SerB"/>
</dbReference>
<dbReference type="SUPFAM" id="SSF56784">
    <property type="entry name" value="HAD-like"/>
    <property type="match status" value="1"/>
</dbReference>
<evidence type="ECO:0000256" key="1">
    <source>
        <dbReference type="ARBA" id="ARBA00001946"/>
    </source>
</evidence>
<comment type="similarity">
    <text evidence="3">Belongs to the HAD-like hydrolase superfamily. SerB family.</text>
</comment>
<keyword evidence="8 15" id="KW-0378">Hydrolase</keyword>
<evidence type="ECO:0000313" key="15">
    <source>
        <dbReference type="EMBL" id="MDT0583928.1"/>
    </source>
</evidence>
<dbReference type="EC" id="3.1.3.3" evidence="4"/>
<evidence type="ECO:0000256" key="9">
    <source>
        <dbReference type="ARBA" id="ARBA00022842"/>
    </source>
</evidence>
<keyword evidence="9" id="KW-0460">Magnesium</keyword>
<dbReference type="RefSeq" id="WP_311362702.1">
    <property type="nucleotide sequence ID" value="NZ_JAVRIE010000007.1"/>
</dbReference>
<evidence type="ECO:0000256" key="7">
    <source>
        <dbReference type="ARBA" id="ARBA00022723"/>
    </source>
</evidence>
<dbReference type="EMBL" id="JAVRIE010000007">
    <property type="protein sequence ID" value="MDT0583928.1"/>
    <property type="molecule type" value="Genomic_DNA"/>
</dbReference>
<evidence type="ECO:0000256" key="10">
    <source>
        <dbReference type="ARBA" id="ARBA00023299"/>
    </source>
</evidence>
<accession>A0AAW8R7Q3</accession>
<feature type="active site" description="Nucleophile" evidence="14">
    <location>
        <position position="141"/>
    </location>
</feature>
<protein>
    <recommendedName>
        <fullName evidence="5">Phosphoserine phosphatase</fullName>
        <ecNumber evidence="4">3.1.3.3</ecNumber>
    </recommendedName>
    <alternativeName>
        <fullName evidence="11">O-phosphoserine phosphohydrolase</fullName>
    </alternativeName>
</protein>
<dbReference type="AlphaFoldDB" id="A0AAW8R7Q3"/>
<dbReference type="GO" id="GO:0000287">
    <property type="term" value="F:magnesium ion binding"/>
    <property type="evidence" value="ECO:0007669"/>
    <property type="project" value="TreeGrafter"/>
</dbReference>
<dbReference type="SFLD" id="SFLDG01136">
    <property type="entry name" value="C1.6:_Phosphoserine_Phosphatas"/>
    <property type="match status" value="1"/>
</dbReference>
<dbReference type="Gene3D" id="3.40.50.1000">
    <property type="entry name" value="HAD superfamily/HAD-like"/>
    <property type="match status" value="1"/>
</dbReference>
<dbReference type="Proteomes" id="UP001249020">
    <property type="component" value="Unassembled WGS sequence"/>
</dbReference>
<dbReference type="SFLD" id="SFLDF00029">
    <property type="entry name" value="phosphoserine_phosphatase"/>
    <property type="match status" value="1"/>
</dbReference>
<evidence type="ECO:0000256" key="3">
    <source>
        <dbReference type="ARBA" id="ARBA00009184"/>
    </source>
</evidence>
<evidence type="ECO:0000256" key="4">
    <source>
        <dbReference type="ARBA" id="ARBA00012640"/>
    </source>
</evidence>
<evidence type="ECO:0000256" key="12">
    <source>
        <dbReference type="ARBA" id="ARBA00048138"/>
    </source>
</evidence>
<dbReference type="Gene3D" id="3.30.70.2020">
    <property type="match status" value="1"/>
</dbReference>
<evidence type="ECO:0000313" key="16">
    <source>
        <dbReference type="Proteomes" id="UP001249020"/>
    </source>
</evidence>
<dbReference type="NCBIfam" id="TIGR00338">
    <property type="entry name" value="serB"/>
    <property type="match status" value="1"/>
</dbReference>
<comment type="catalytic activity">
    <reaction evidence="12">
        <text>O-phospho-L-serine + H2O = L-serine + phosphate</text>
        <dbReference type="Rhea" id="RHEA:21208"/>
        <dbReference type="ChEBI" id="CHEBI:15377"/>
        <dbReference type="ChEBI" id="CHEBI:33384"/>
        <dbReference type="ChEBI" id="CHEBI:43474"/>
        <dbReference type="ChEBI" id="CHEBI:57524"/>
        <dbReference type="EC" id="3.1.3.3"/>
    </reaction>
</comment>
<evidence type="ECO:0000256" key="11">
    <source>
        <dbReference type="ARBA" id="ARBA00031693"/>
    </source>
</evidence>
<comment type="pathway">
    <text evidence="2">Amino-acid biosynthesis; L-serine biosynthesis; L-serine from 3-phospho-D-glycerate: step 3/3.</text>
</comment>
<name>A0AAW8R7Q3_9ALTE</name>
<evidence type="ECO:0000256" key="8">
    <source>
        <dbReference type="ARBA" id="ARBA00022801"/>
    </source>
</evidence>
<dbReference type="PANTHER" id="PTHR43344">
    <property type="entry name" value="PHOSPHOSERINE PHOSPHATASE"/>
    <property type="match status" value="1"/>
</dbReference>
<evidence type="ECO:0000256" key="14">
    <source>
        <dbReference type="PIRSR" id="PIRSR604469-1"/>
    </source>
</evidence>
<proteinExistence type="inferred from homology"/>
<evidence type="ECO:0000256" key="5">
    <source>
        <dbReference type="ARBA" id="ARBA00015196"/>
    </source>
</evidence>
<comment type="catalytic activity">
    <reaction evidence="13">
        <text>O-phospho-D-serine + H2O = D-serine + phosphate</text>
        <dbReference type="Rhea" id="RHEA:24873"/>
        <dbReference type="ChEBI" id="CHEBI:15377"/>
        <dbReference type="ChEBI" id="CHEBI:35247"/>
        <dbReference type="ChEBI" id="CHEBI:43474"/>
        <dbReference type="ChEBI" id="CHEBI:58680"/>
        <dbReference type="EC" id="3.1.3.3"/>
    </reaction>
</comment>
<dbReference type="Pfam" id="PF00702">
    <property type="entry name" value="Hydrolase"/>
    <property type="match status" value="1"/>
</dbReference>
<evidence type="ECO:0000256" key="13">
    <source>
        <dbReference type="ARBA" id="ARBA00048523"/>
    </source>
</evidence>
<dbReference type="NCBIfam" id="TIGR01488">
    <property type="entry name" value="HAD-SF-IB"/>
    <property type="match status" value="1"/>
</dbReference>
<dbReference type="InterPro" id="IPR023214">
    <property type="entry name" value="HAD_sf"/>
</dbReference>
<keyword evidence="10" id="KW-0718">Serine biosynthesis</keyword>
<comment type="cofactor">
    <cofactor evidence="1">
        <name>Mg(2+)</name>
        <dbReference type="ChEBI" id="CHEBI:18420"/>
    </cofactor>
</comment>
<evidence type="ECO:0000256" key="2">
    <source>
        <dbReference type="ARBA" id="ARBA00005135"/>
    </source>
</evidence>
<dbReference type="InterPro" id="IPR036412">
    <property type="entry name" value="HAD-like_sf"/>
</dbReference>